<dbReference type="RefSeq" id="WP_184746615.1">
    <property type="nucleotide sequence ID" value="NZ_JACHGJ010000003.1"/>
</dbReference>
<protein>
    <submittedName>
        <fullName evidence="5">Putative aldo/keto reductase-like oxidoreductase</fullName>
    </submittedName>
</protein>
<feature type="domain" description="4Fe-4S ferredoxin-type" evidence="4">
    <location>
        <begin position="263"/>
        <end position="292"/>
    </location>
</feature>
<dbReference type="InterPro" id="IPR023210">
    <property type="entry name" value="NADP_OxRdtase_dom"/>
</dbReference>
<evidence type="ECO:0000256" key="3">
    <source>
        <dbReference type="ARBA" id="ARBA00023014"/>
    </source>
</evidence>
<keyword evidence="1" id="KW-0479">Metal-binding</keyword>
<reference evidence="5 6" key="1">
    <citation type="submission" date="2020-08" db="EMBL/GenBank/DDBJ databases">
        <title>Genomic Encyclopedia of Type Strains, Phase IV (KMG-IV): sequencing the most valuable type-strain genomes for metagenomic binning, comparative biology and taxonomic classification.</title>
        <authorList>
            <person name="Goeker M."/>
        </authorList>
    </citation>
    <scope>NUCLEOTIDE SEQUENCE [LARGE SCALE GENOMIC DNA]</scope>
    <source>
        <strain evidence="5 6">DSM 2461</strain>
    </source>
</reference>
<dbReference type="EMBL" id="JACHGJ010000003">
    <property type="protein sequence ID" value="MBB6480413.1"/>
    <property type="molecule type" value="Genomic_DNA"/>
</dbReference>
<dbReference type="CDD" id="cd19100">
    <property type="entry name" value="AKR_unchar"/>
    <property type="match status" value="1"/>
</dbReference>
<dbReference type="SUPFAM" id="SSF54862">
    <property type="entry name" value="4Fe-4S ferredoxins"/>
    <property type="match status" value="1"/>
</dbReference>
<keyword evidence="3" id="KW-0411">Iron-sulfur</keyword>
<proteinExistence type="predicted"/>
<organism evidence="5 6">
    <name type="scientific">Spirochaeta isovalerica</name>
    <dbReference type="NCBI Taxonomy" id="150"/>
    <lineage>
        <taxon>Bacteria</taxon>
        <taxon>Pseudomonadati</taxon>
        <taxon>Spirochaetota</taxon>
        <taxon>Spirochaetia</taxon>
        <taxon>Spirochaetales</taxon>
        <taxon>Spirochaetaceae</taxon>
        <taxon>Spirochaeta</taxon>
    </lineage>
</organism>
<evidence type="ECO:0000313" key="6">
    <source>
        <dbReference type="Proteomes" id="UP000587760"/>
    </source>
</evidence>
<dbReference type="PROSITE" id="PS51379">
    <property type="entry name" value="4FE4S_FER_2"/>
    <property type="match status" value="2"/>
</dbReference>
<dbReference type="GO" id="GO:0016491">
    <property type="term" value="F:oxidoreductase activity"/>
    <property type="evidence" value="ECO:0007669"/>
    <property type="project" value="InterPro"/>
</dbReference>
<evidence type="ECO:0000256" key="2">
    <source>
        <dbReference type="ARBA" id="ARBA00023004"/>
    </source>
</evidence>
<dbReference type="Pfam" id="PF14697">
    <property type="entry name" value="Fer4_21"/>
    <property type="match status" value="1"/>
</dbReference>
<dbReference type="PANTHER" id="PTHR43312">
    <property type="entry name" value="D-THREO-ALDOSE 1-DEHYDROGENASE"/>
    <property type="match status" value="1"/>
</dbReference>
<name>A0A841R934_9SPIO</name>
<comment type="caution">
    <text evidence="5">The sequence shown here is derived from an EMBL/GenBank/DDBJ whole genome shotgun (WGS) entry which is preliminary data.</text>
</comment>
<dbReference type="Pfam" id="PF00248">
    <property type="entry name" value="Aldo_ket_red"/>
    <property type="match status" value="1"/>
</dbReference>
<dbReference type="InterPro" id="IPR053135">
    <property type="entry name" value="AKR2_Oxidoreductase"/>
</dbReference>
<sequence>MEIKSVRFLEKEVPHLIFGSLTMAPLQRNMPPEEGGDIIAYALKKGIRWIDTAQMYGSYPHVLRGISQSGIDRKELVISTKSAVKSYAEMNRAIDEAMEEMKLDYIDLFLLHAVRSLEDFGEREEALTALLEAKEQGRIGAVGLSSHSTKSALVLAEDSRIDWYHLMFNIRGTGLTDGTLDEQIQAIEKIKNRGAGFYVMKPLGGGYLKSTAEDALKWVKDHRLVDAVALGMMSREEVDMNIDVFSNRPVSEEIKNRLGTVEKKLFVFEALCIGCGKCGETCEQSAIKVNADKIAEVDKEKCILCGYCVPVCPKFALRII</sequence>
<dbReference type="GO" id="GO:0046872">
    <property type="term" value="F:metal ion binding"/>
    <property type="evidence" value="ECO:0007669"/>
    <property type="project" value="UniProtKB-KW"/>
</dbReference>
<dbReference type="Gene3D" id="3.20.20.100">
    <property type="entry name" value="NADP-dependent oxidoreductase domain"/>
    <property type="match status" value="1"/>
</dbReference>
<feature type="domain" description="4Fe-4S ferredoxin-type" evidence="4">
    <location>
        <begin position="293"/>
        <end position="320"/>
    </location>
</feature>
<evidence type="ECO:0000259" key="4">
    <source>
        <dbReference type="PROSITE" id="PS51379"/>
    </source>
</evidence>
<keyword evidence="6" id="KW-1185">Reference proteome</keyword>
<dbReference type="InterPro" id="IPR017900">
    <property type="entry name" value="4Fe4S_Fe_S_CS"/>
</dbReference>
<dbReference type="InterPro" id="IPR036812">
    <property type="entry name" value="NAD(P)_OxRdtase_dom_sf"/>
</dbReference>
<dbReference type="AlphaFoldDB" id="A0A841R934"/>
<dbReference type="Proteomes" id="UP000587760">
    <property type="component" value="Unassembled WGS sequence"/>
</dbReference>
<keyword evidence="2" id="KW-0408">Iron</keyword>
<dbReference type="InterPro" id="IPR020471">
    <property type="entry name" value="AKR"/>
</dbReference>
<dbReference type="InterPro" id="IPR017896">
    <property type="entry name" value="4Fe4S_Fe-S-bd"/>
</dbReference>
<dbReference type="Gene3D" id="3.30.70.20">
    <property type="match status" value="1"/>
</dbReference>
<dbReference type="PRINTS" id="PR00069">
    <property type="entry name" value="ALDKETRDTASE"/>
</dbReference>
<accession>A0A841R934</accession>
<dbReference type="SUPFAM" id="SSF51430">
    <property type="entry name" value="NAD(P)-linked oxidoreductase"/>
    <property type="match status" value="1"/>
</dbReference>
<dbReference type="GO" id="GO:0051536">
    <property type="term" value="F:iron-sulfur cluster binding"/>
    <property type="evidence" value="ECO:0007669"/>
    <property type="project" value="UniProtKB-KW"/>
</dbReference>
<dbReference type="PROSITE" id="PS00198">
    <property type="entry name" value="4FE4S_FER_1"/>
    <property type="match status" value="1"/>
</dbReference>
<evidence type="ECO:0000256" key="1">
    <source>
        <dbReference type="ARBA" id="ARBA00022723"/>
    </source>
</evidence>
<dbReference type="PANTHER" id="PTHR43312:SF1">
    <property type="entry name" value="NADP-DEPENDENT OXIDOREDUCTASE DOMAIN-CONTAINING PROTEIN"/>
    <property type="match status" value="1"/>
</dbReference>
<evidence type="ECO:0000313" key="5">
    <source>
        <dbReference type="EMBL" id="MBB6480413.1"/>
    </source>
</evidence>
<gene>
    <name evidence="5" type="ORF">HNR50_002076</name>
</gene>